<dbReference type="Proteomes" id="UP001556196">
    <property type="component" value="Unassembled WGS sequence"/>
</dbReference>
<evidence type="ECO:0000313" key="2">
    <source>
        <dbReference type="Proteomes" id="UP001556196"/>
    </source>
</evidence>
<sequence>MRLRAMKHGGAAAIIQMLNLLNLADLATQTGLRKARLAELASGNEKVKPATSDELTTLCGSMSSVLRYIVDGDAIATDAAMAIRMALFGRDLARVSDAGSIAADFLERYRDGADCLSADDLDLLATILFDGRLKIDRETGELVAIGRVAVPTIARKVRPVSYPTQPTDNYHVNRAISLDPNGLAPVATGSEVPGMAILKPEPPRAGYARFEARLRAIAEGR</sequence>
<dbReference type="EMBL" id="JBFOCI010000005">
    <property type="protein sequence ID" value="MEW9807467.1"/>
    <property type="molecule type" value="Genomic_DNA"/>
</dbReference>
<comment type="caution">
    <text evidence="1">The sequence shown here is derived from an EMBL/GenBank/DDBJ whole genome shotgun (WGS) entry which is preliminary data.</text>
</comment>
<organism evidence="1 2">
    <name type="scientific">Mesorhizobium marinum</name>
    <dbReference type="NCBI Taxonomy" id="3228790"/>
    <lineage>
        <taxon>Bacteria</taxon>
        <taxon>Pseudomonadati</taxon>
        <taxon>Pseudomonadota</taxon>
        <taxon>Alphaproteobacteria</taxon>
        <taxon>Hyphomicrobiales</taxon>
        <taxon>Phyllobacteriaceae</taxon>
        <taxon>Mesorhizobium</taxon>
    </lineage>
</organism>
<proteinExistence type="predicted"/>
<dbReference type="RefSeq" id="WP_367724649.1">
    <property type="nucleotide sequence ID" value="NZ_JBFOCH010000080.1"/>
</dbReference>
<gene>
    <name evidence="1" type="ORF">ABUE31_15855</name>
</gene>
<reference evidence="1 2" key="1">
    <citation type="submission" date="2024-06" db="EMBL/GenBank/DDBJ databases">
        <authorList>
            <person name="Tuo L."/>
        </authorList>
    </citation>
    <scope>NUCLEOTIDE SEQUENCE [LARGE SCALE GENOMIC DNA]</scope>
    <source>
        <strain evidence="1 2">ZMM04-5</strain>
    </source>
</reference>
<keyword evidence="2" id="KW-1185">Reference proteome</keyword>
<protein>
    <recommendedName>
        <fullName evidence="3">HTH cro/C1-type domain-containing protein</fullName>
    </recommendedName>
</protein>
<evidence type="ECO:0000313" key="1">
    <source>
        <dbReference type="EMBL" id="MEW9807467.1"/>
    </source>
</evidence>
<evidence type="ECO:0008006" key="3">
    <source>
        <dbReference type="Google" id="ProtNLM"/>
    </source>
</evidence>
<accession>A0ABV3R2A5</accession>
<name>A0ABV3R2A5_9HYPH</name>